<evidence type="ECO:0000256" key="2">
    <source>
        <dbReference type="ARBA" id="ARBA00022723"/>
    </source>
</evidence>
<evidence type="ECO:0000256" key="5">
    <source>
        <dbReference type="SAM" id="SignalP"/>
    </source>
</evidence>
<feature type="signal peptide" evidence="5">
    <location>
        <begin position="1"/>
        <end position="22"/>
    </location>
</feature>
<dbReference type="PROSITE" id="PS51007">
    <property type="entry name" value="CYTC"/>
    <property type="match status" value="1"/>
</dbReference>
<proteinExistence type="predicted"/>
<dbReference type="Proteomes" id="UP001255416">
    <property type="component" value="Unassembled WGS sequence"/>
</dbReference>
<keyword evidence="1 4" id="KW-0349">Heme</keyword>
<dbReference type="SUPFAM" id="SSF46626">
    <property type="entry name" value="Cytochrome c"/>
    <property type="match status" value="1"/>
</dbReference>
<feature type="domain" description="Cytochrome c" evidence="6">
    <location>
        <begin position="23"/>
        <end position="137"/>
    </location>
</feature>
<dbReference type="Gene3D" id="1.10.760.10">
    <property type="entry name" value="Cytochrome c-like domain"/>
    <property type="match status" value="1"/>
</dbReference>
<evidence type="ECO:0000256" key="4">
    <source>
        <dbReference type="PROSITE-ProRule" id="PRU00433"/>
    </source>
</evidence>
<evidence type="ECO:0000256" key="1">
    <source>
        <dbReference type="ARBA" id="ARBA00022617"/>
    </source>
</evidence>
<keyword evidence="3 4" id="KW-0408">Iron</keyword>
<accession>A0ABU3VGM5</accession>
<sequence length="141" mass="14940">MGIKQFVPVLAVLPMLAGAAFAGDAENGEADFKLCKSCHAVIATDGTVIQKGGKTGPNLYGVIGRVAGSDPDFRYGESLAAVSETGLVWDEENVAAYITDPKAWLEEVLGESKVKTKMTYKHRKNADDMAAYLVTVSPADS</sequence>
<evidence type="ECO:0000256" key="3">
    <source>
        <dbReference type="ARBA" id="ARBA00023004"/>
    </source>
</evidence>
<dbReference type="EMBL" id="JASMWN010000013">
    <property type="protein sequence ID" value="MDU9005337.1"/>
    <property type="molecule type" value="Genomic_DNA"/>
</dbReference>
<gene>
    <name evidence="7" type="ORF">QO231_15960</name>
</gene>
<evidence type="ECO:0000313" key="7">
    <source>
        <dbReference type="EMBL" id="MDU9005337.1"/>
    </source>
</evidence>
<evidence type="ECO:0000313" key="8">
    <source>
        <dbReference type="Proteomes" id="UP001255416"/>
    </source>
</evidence>
<keyword evidence="2 4" id="KW-0479">Metal-binding</keyword>
<dbReference type="InterPro" id="IPR036909">
    <property type="entry name" value="Cyt_c-like_dom_sf"/>
</dbReference>
<keyword evidence="5" id="KW-0732">Signal</keyword>
<reference evidence="8" key="1">
    <citation type="submission" date="2023-05" db="EMBL/GenBank/DDBJ databases">
        <title>Sedimentitalea sp. nov. JM2-8.</title>
        <authorList>
            <person name="Huang J."/>
        </authorList>
    </citation>
    <scope>NUCLEOTIDE SEQUENCE [LARGE SCALE GENOMIC DNA]</scope>
    <source>
        <strain evidence="8">KHS03</strain>
    </source>
</reference>
<evidence type="ECO:0000259" key="6">
    <source>
        <dbReference type="PROSITE" id="PS51007"/>
    </source>
</evidence>
<keyword evidence="8" id="KW-1185">Reference proteome</keyword>
<feature type="chain" id="PRO_5046707864" evidence="5">
    <location>
        <begin position="23"/>
        <end position="141"/>
    </location>
</feature>
<name>A0ABU3VGM5_9RHOB</name>
<dbReference type="RefSeq" id="WP_316778499.1">
    <property type="nucleotide sequence ID" value="NZ_JASMWN010000013.1"/>
</dbReference>
<protein>
    <submittedName>
        <fullName evidence="7">Cytochrome C</fullName>
    </submittedName>
</protein>
<comment type="caution">
    <text evidence="7">The sequence shown here is derived from an EMBL/GenBank/DDBJ whole genome shotgun (WGS) entry which is preliminary data.</text>
</comment>
<dbReference type="InterPro" id="IPR009056">
    <property type="entry name" value="Cyt_c-like_dom"/>
</dbReference>
<organism evidence="7 8">
    <name type="scientific">Sedimentitalea todarodis</name>
    <dbReference type="NCBI Taxonomy" id="1631240"/>
    <lineage>
        <taxon>Bacteria</taxon>
        <taxon>Pseudomonadati</taxon>
        <taxon>Pseudomonadota</taxon>
        <taxon>Alphaproteobacteria</taxon>
        <taxon>Rhodobacterales</taxon>
        <taxon>Paracoccaceae</taxon>
        <taxon>Sedimentitalea</taxon>
    </lineage>
</organism>